<evidence type="ECO:0000313" key="2">
    <source>
        <dbReference type="EMBL" id="KDO02225.1"/>
    </source>
</evidence>
<geneLocation type="plasmid" evidence="2">
    <name>pREISMN_1</name>
</geneLocation>
<accession>A0A8E1BZH6</accession>
<sequence>MLKNFSKLHKAIILVALFLGSDASAVNYTLDEEKTIELHIAADAPTRIALDGEKIKDVFFYPEGSAEVLLHSSGQLFIVPNVRQTKIYMTLIGARGSMQDIVFKIRDQQPSSIKFLKLSNEWEDQSGKLQIANAQQYQCNKCVDSKVKPKSVQKNALNSIYL</sequence>
<feature type="chain" id="PRO_5034141534" description="Pilus formation protein N-terminal domain-containing protein" evidence="1">
    <location>
        <begin position="26"/>
        <end position="162"/>
    </location>
</feature>
<dbReference type="Proteomes" id="UP000027161">
    <property type="component" value="Unassembled WGS sequence"/>
</dbReference>
<name>A0A8E1BZH6_9RICK</name>
<organism evidence="2 3">
    <name type="scientific">Rickettsia tamurae subsp. buchneri</name>
    <dbReference type="NCBI Taxonomy" id="1462938"/>
    <lineage>
        <taxon>Bacteria</taxon>
        <taxon>Pseudomonadati</taxon>
        <taxon>Pseudomonadota</taxon>
        <taxon>Alphaproteobacteria</taxon>
        <taxon>Rickettsiales</taxon>
        <taxon>Rickettsiaceae</taxon>
        <taxon>Rickettsieae</taxon>
        <taxon>Rickettsia</taxon>
        <taxon>spotted fever group</taxon>
    </lineage>
</organism>
<comment type="caution">
    <text evidence="2">The sequence shown here is derived from an EMBL/GenBank/DDBJ whole genome shotgun (WGS) entry which is preliminary data.</text>
</comment>
<reference evidence="2 3" key="1">
    <citation type="submission" date="2014-02" db="EMBL/GenBank/DDBJ databases">
        <title>Draft genome sequence of Rickettsia buchneri sp. nov. ISO7T.</title>
        <authorList>
            <person name="Felsheim R.F."/>
            <person name="Kurtti T.J."/>
            <person name="Munderloh U.G."/>
        </authorList>
    </citation>
    <scope>NUCLEOTIDE SEQUENCE [LARGE SCALE GENOMIC DNA]</scope>
    <source>
        <strain evidence="3">ISO7</strain>
        <plasmid evidence="2">pREISMN_1</plasmid>
    </source>
</reference>
<keyword evidence="3" id="KW-1185">Reference proteome</keyword>
<dbReference type="AlphaFoldDB" id="A0A8E1BZH6"/>
<dbReference type="EMBL" id="JFKF01000199">
    <property type="protein sequence ID" value="KDO02225.1"/>
    <property type="molecule type" value="Genomic_DNA"/>
</dbReference>
<keyword evidence="1" id="KW-0732">Signal</keyword>
<evidence type="ECO:0000313" key="3">
    <source>
        <dbReference type="Proteomes" id="UP000027161"/>
    </source>
</evidence>
<keyword evidence="2" id="KW-0614">Plasmid</keyword>
<dbReference type="RefSeq" id="WP_008581357.1">
    <property type="nucleotide sequence ID" value="NZ_JFKF01000199.1"/>
</dbReference>
<proteinExistence type="predicted"/>
<feature type="signal peptide" evidence="1">
    <location>
        <begin position="1"/>
        <end position="25"/>
    </location>
</feature>
<evidence type="ECO:0008006" key="4">
    <source>
        <dbReference type="Google" id="ProtNLM"/>
    </source>
</evidence>
<protein>
    <recommendedName>
        <fullName evidence="4">Pilus formation protein N-terminal domain-containing protein</fullName>
    </recommendedName>
</protein>
<evidence type="ECO:0000256" key="1">
    <source>
        <dbReference type="SAM" id="SignalP"/>
    </source>
</evidence>
<gene>
    <name evidence="2" type="ORF">REISMN_08135</name>
</gene>